<dbReference type="EC" id="2.7.1.172" evidence="1"/>
<dbReference type="GO" id="GO:0102193">
    <property type="term" value="F:protein-ribulosamine 3-kinase activity"/>
    <property type="evidence" value="ECO:0007669"/>
    <property type="project" value="UniProtKB-EC"/>
</dbReference>
<dbReference type="PANTHER" id="PTHR12149:SF8">
    <property type="entry name" value="PROTEIN-RIBULOSAMINE 3-KINASE"/>
    <property type="match status" value="1"/>
</dbReference>
<dbReference type="AlphaFoldDB" id="A0A232LZT0"/>
<dbReference type="InterPro" id="IPR011009">
    <property type="entry name" value="Kinase-like_dom_sf"/>
</dbReference>
<dbReference type="OrthoDB" id="5772781at2759"/>
<name>A0A232LZT0_9EURO</name>
<dbReference type="PANTHER" id="PTHR12149">
    <property type="entry name" value="FRUCTOSAMINE 3 KINASE-RELATED PROTEIN"/>
    <property type="match status" value="1"/>
</dbReference>
<evidence type="ECO:0000313" key="4">
    <source>
        <dbReference type="EMBL" id="OXV09622.1"/>
    </source>
</evidence>
<evidence type="ECO:0000256" key="2">
    <source>
        <dbReference type="ARBA" id="ARBA00048655"/>
    </source>
</evidence>
<keyword evidence="5" id="KW-1185">Reference proteome</keyword>
<reference evidence="4 5" key="1">
    <citation type="journal article" date="2015" name="Environ. Microbiol.">
        <title>Metagenome sequence of Elaphomyces granulatus from sporocarp tissue reveals Ascomycota ectomycorrhizal fingerprints of genome expansion and a Proteobacteria-rich microbiome.</title>
        <authorList>
            <person name="Quandt C.A."/>
            <person name="Kohler A."/>
            <person name="Hesse C.N."/>
            <person name="Sharpton T.J."/>
            <person name="Martin F."/>
            <person name="Spatafora J.W."/>
        </authorList>
    </citation>
    <scope>NUCLEOTIDE SEQUENCE [LARGE SCALE GENOMIC DNA]</scope>
    <source>
        <strain evidence="4 5">OSC145934</strain>
    </source>
</reference>
<feature type="compositionally biased region" description="Low complexity" evidence="3">
    <location>
        <begin position="46"/>
        <end position="55"/>
    </location>
</feature>
<sequence>MPPIPVPASICRALSLSSDPSKSTLSTSGLGSGFTTTGRIHALVPSGVSSSSAGGRNREGGPEEDGEEERLYFVKTLNDGQAARDMFHGEFESLNAIADIVPGICPRALAWGSLDDDDDDDGNGKGKSKGFFLATQYLDLGSGRSRLSSGSSSSLSTRLGKLHTTPAPLDLKTGQRRFGFPVPTFCGDTRQPNRFHASWADFYANERLMMILLECERRNGKEPSLRQLVERTVRLAVPALLADGHLGYDKDGHGTDIIPVVVHGDLWSGNAGRGRIVGHGGRSSNHERKQADRANEDEDEDGIADVVYDPSACYAHSEYELGIMRMFGGFGSAFFDAYHQIVPKTEPVDEYNDRGKLYELYHYLNHHAIFGGGGYRSEAVSIMQMLFKKYGREGSSSK</sequence>
<evidence type="ECO:0000256" key="3">
    <source>
        <dbReference type="SAM" id="MobiDB-lite"/>
    </source>
</evidence>
<dbReference type="SUPFAM" id="SSF56112">
    <property type="entry name" value="Protein kinase-like (PK-like)"/>
    <property type="match status" value="1"/>
</dbReference>
<dbReference type="EMBL" id="NPHW01003417">
    <property type="protein sequence ID" value="OXV09622.1"/>
    <property type="molecule type" value="Genomic_DNA"/>
</dbReference>
<proteinExistence type="predicted"/>
<dbReference type="FunFam" id="3.90.1200.10:FF:000018">
    <property type="entry name" value="Fructosamine-3-kinase, putative"/>
    <property type="match status" value="1"/>
</dbReference>
<feature type="region of interest" description="Disordered" evidence="3">
    <location>
        <begin position="275"/>
        <end position="300"/>
    </location>
</feature>
<organism evidence="4 5">
    <name type="scientific">Elaphomyces granulatus</name>
    <dbReference type="NCBI Taxonomy" id="519963"/>
    <lineage>
        <taxon>Eukaryota</taxon>
        <taxon>Fungi</taxon>
        <taxon>Dikarya</taxon>
        <taxon>Ascomycota</taxon>
        <taxon>Pezizomycotina</taxon>
        <taxon>Eurotiomycetes</taxon>
        <taxon>Eurotiomycetidae</taxon>
        <taxon>Eurotiales</taxon>
        <taxon>Elaphomycetaceae</taxon>
        <taxon>Elaphomyces</taxon>
    </lineage>
</organism>
<dbReference type="InterPro" id="IPR016477">
    <property type="entry name" value="Fructo-/Ketosamine-3-kinase"/>
</dbReference>
<dbReference type="Pfam" id="PF03881">
    <property type="entry name" value="Fructosamin_kin"/>
    <property type="match status" value="1"/>
</dbReference>
<accession>A0A232LZT0</accession>
<feature type="compositionally biased region" description="Basic and acidic residues" evidence="3">
    <location>
        <begin position="284"/>
        <end position="294"/>
    </location>
</feature>
<gene>
    <name evidence="4" type="ORF">Egran_02615</name>
</gene>
<dbReference type="Proteomes" id="UP000243515">
    <property type="component" value="Unassembled WGS sequence"/>
</dbReference>
<evidence type="ECO:0000313" key="5">
    <source>
        <dbReference type="Proteomes" id="UP000243515"/>
    </source>
</evidence>
<comment type="caution">
    <text evidence="4">The sequence shown here is derived from an EMBL/GenBank/DDBJ whole genome shotgun (WGS) entry which is preliminary data.</text>
</comment>
<protein>
    <recommendedName>
        <fullName evidence="1">protein-ribulosamine 3-kinase</fullName>
        <ecNumber evidence="1">2.7.1.172</ecNumber>
    </recommendedName>
</protein>
<evidence type="ECO:0000256" key="1">
    <source>
        <dbReference type="ARBA" id="ARBA00011961"/>
    </source>
</evidence>
<dbReference type="Gene3D" id="3.90.1200.10">
    <property type="match status" value="1"/>
</dbReference>
<comment type="catalytic activity">
    <reaction evidence="2">
        <text>N(6)-D-ribulosyl-L-lysyl-[protein] + ATP = N(6)-(3-O-phospho-D-ribulosyl)-L-lysyl-[protein] + ADP + H(+)</text>
        <dbReference type="Rhea" id="RHEA:48432"/>
        <dbReference type="Rhea" id="RHEA-COMP:12103"/>
        <dbReference type="Rhea" id="RHEA-COMP:12104"/>
        <dbReference type="ChEBI" id="CHEBI:15378"/>
        <dbReference type="ChEBI" id="CHEBI:30616"/>
        <dbReference type="ChEBI" id="CHEBI:90418"/>
        <dbReference type="ChEBI" id="CHEBI:90420"/>
        <dbReference type="ChEBI" id="CHEBI:456216"/>
        <dbReference type="EC" id="2.7.1.172"/>
    </reaction>
    <physiologicalReaction direction="left-to-right" evidence="2">
        <dbReference type="Rhea" id="RHEA:48433"/>
    </physiologicalReaction>
</comment>
<feature type="region of interest" description="Disordered" evidence="3">
    <location>
        <begin position="45"/>
        <end position="69"/>
    </location>
</feature>